<reference evidence="3" key="2">
    <citation type="submission" date="2025-08" db="UniProtKB">
        <authorList>
            <consortium name="RefSeq"/>
        </authorList>
    </citation>
    <scope>IDENTIFICATION</scope>
    <source>
        <tissue evidence="3">Leaf</tissue>
    </source>
</reference>
<dbReference type="SUPFAM" id="SSF56219">
    <property type="entry name" value="DNase I-like"/>
    <property type="match status" value="1"/>
</dbReference>
<keyword evidence="2" id="KW-1185">Reference proteome</keyword>
<evidence type="ECO:0000256" key="1">
    <source>
        <dbReference type="SAM" id="MobiDB-lite"/>
    </source>
</evidence>
<sequence length="253" mass="29904">MAIGDFNEIKGNHEKRRGPPRPEISFADFQNMIQVCDFHDMKHHGDPFTWTGKRHSHDVACRLDRTMDNNEWLDQYPTSHVEFLELIESDHRPVITTISNDVNPRQGQFYYDNRLSNRDGFIVAINRGWNRRTLGNITNLSTRLKECRKAISHWKRSNPSNSREEINFLKLIDKAHSDRSSRQQIQCLRHKLSCTYANEEEFWRVKSRKEWISFVDRNTKYFFATAKSHTARNKLYSILDDEGNEHRGDSHIG</sequence>
<feature type="region of interest" description="Disordered" evidence="1">
    <location>
        <begin position="1"/>
        <end position="22"/>
    </location>
</feature>
<proteinExistence type="predicted"/>
<evidence type="ECO:0000313" key="3">
    <source>
        <dbReference type="RefSeq" id="XP_010501715.1"/>
    </source>
</evidence>
<evidence type="ECO:0000313" key="2">
    <source>
        <dbReference type="Proteomes" id="UP000694864"/>
    </source>
</evidence>
<organism evidence="2 3">
    <name type="scientific">Camelina sativa</name>
    <name type="common">False flax</name>
    <name type="synonym">Myagrum sativum</name>
    <dbReference type="NCBI Taxonomy" id="90675"/>
    <lineage>
        <taxon>Eukaryota</taxon>
        <taxon>Viridiplantae</taxon>
        <taxon>Streptophyta</taxon>
        <taxon>Embryophyta</taxon>
        <taxon>Tracheophyta</taxon>
        <taxon>Spermatophyta</taxon>
        <taxon>Magnoliopsida</taxon>
        <taxon>eudicotyledons</taxon>
        <taxon>Gunneridae</taxon>
        <taxon>Pentapetalae</taxon>
        <taxon>rosids</taxon>
        <taxon>malvids</taxon>
        <taxon>Brassicales</taxon>
        <taxon>Brassicaceae</taxon>
        <taxon>Camelineae</taxon>
        <taxon>Camelina</taxon>
    </lineage>
</organism>
<dbReference type="InterPro" id="IPR036691">
    <property type="entry name" value="Endo/exonu/phosph_ase_sf"/>
</dbReference>
<dbReference type="Proteomes" id="UP000694864">
    <property type="component" value="Chromosome 3"/>
</dbReference>
<accession>A0ABM0YJ30</accession>
<dbReference type="GeneID" id="104779013"/>
<dbReference type="RefSeq" id="XP_010501715.1">
    <property type="nucleotide sequence ID" value="XM_010503413.1"/>
</dbReference>
<name>A0ABM0YJ30_CAMSA</name>
<gene>
    <name evidence="3" type="primary">LOC104779013</name>
</gene>
<protein>
    <submittedName>
        <fullName evidence="3">Uncharacterized protein LOC104779013</fullName>
    </submittedName>
</protein>
<reference evidence="2" key="1">
    <citation type="journal article" date="2014" name="Nat. Commun.">
        <title>The emerging biofuel crop Camelina sativa retains a highly undifferentiated hexaploid genome structure.</title>
        <authorList>
            <person name="Kagale S."/>
            <person name="Koh C."/>
            <person name="Nixon J."/>
            <person name="Bollina V."/>
            <person name="Clarke W.E."/>
            <person name="Tuteja R."/>
            <person name="Spillane C."/>
            <person name="Robinson S.J."/>
            <person name="Links M.G."/>
            <person name="Clarke C."/>
            <person name="Higgins E.E."/>
            <person name="Huebert T."/>
            <person name="Sharpe A.G."/>
            <person name="Parkin I.A."/>
        </authorList>
    </citation>
    <scope>NUCLEOTIDE SEQUENCE [LARGE SCALE GENOMIC DNA]</scope>
    <source>
        <strain evidence="2">cv. DH55</strain>
    </source>
</reference>
<dbReference type="Gene3D" id="3.60.10.10">
    <property type="entry name" value="Endonuclease/exonuclease/phosphatase"/>
    <property type="match status" value="1"/>
</dbReference>
<dbReference type="PANTHER" id="PTHR33710">
    <property type="entry name" value="BNAC02G09200D PROTEIN"/>
    <property type="match status" value="1"/>
</dbReference>
<dbReference type="PANTHER" id="PTHR33710:SF62">
    <property type="entry name" value="DUF4283 DOMAIN PROTEIN"/>
    <property type="match status" value="1"/>
</dbReference>